<sequence>MRILIIGAGVIGLSYGWLLSRDHQVVVMARPHRAEQLRAGVQMRLHRAGGGRRGRPSLVGRFRPGVVDEPVDADLALVAVDRTRLGELLPMLEPLAGSTPLLFMLNHWDIVGEVSSWLAPGHYCVGFPGQIGGGHTAEGIEATLFDRGTRLEAGARGRRALLDRIDSALAAAGLKVKRERDMPGWLAVHYLQQSLTLGPLLEAGGYDRLCADDAALRRMVLALREGVAVCRARGIATGRIPPAPLLRLPVGMVAAGLGRMFSQDDTRRMVLAHLAHGRAEWRAGFFEVLAAGRRLGVPMPIWDSYSSLVAG</sequence>
<evidence type="ECO:0000313" key="2">
    <source>
        <dbReference type="EMBL" id="SDN61322.1"/>
    </source>
</evidence>
<organism evidence="2 3">
    <name type="scientific">Actinomyces ruminicola</name>
    <dbReference type="NCBI Taxonomy" id="332524"/>
    <lineage>
        <taxon>Bacteria</taxon>
        <taxon>Bacillati</taxon>
        <taxon>Actinomycetota</taxon>
        <taxon>Actinomycetes</taxon>
        <taxon>Actinomycetales</taxon>
        <taxon>Actinomycetaceae</taxon>
        <taxon>Actinomyces</taxon>
    </lineage>
</organism>
<dbReference type="AlphaFoldDB" id="A0A1H0CTV2"/>
<dbReference type="STRING" id="332524.SAMN04487766_104112"/>
<accession>A0A1H0CTV2</accession>
<dbReference type="InterPro" id="IPR013332">
    <property type="entry name" value="KPR_N"/>
</dbReference>
<feature type="domain" description="Ketopantoate reductase N-terminal" evidence="1">
    <location>
        <begin position="3"/>
        <end position="117"/>
    </location>
</feature>
<evidence type="ECO:0000313" key="3">
    <source>
        <dbReference type="Proteomes" id="UP000198541"/>
    </source>
</evidence>
<keyword evidence="3" id="KW-1185">Reference proteome</keyword>
<dbReference type="Proteomes" id="UP000198541">
    <property type="component" value="Unassembled WGS sequence"/>
</dbReference>
<proteinExistence type="predicted"/>
<protein>
    <submittedName>
        <fullName evidence="2">Ketopantoate reductase</fullName>
    </submittedName>
</protein>
<dbReference type="Gene3D" id="3.40.50.720">
    <property type="entry name" value="NAD(P)-binding Rossmann-like Domain"/>
    <property type="match status" value="1"/>
</dbReference>
<dbReference type="EMBL" id="FNIM01000008">
    <property type="protein sequence ID" value="SDN61322.1"/>
    <property type="molecule type" value="Genomic_DNA"/>
</dbReference>
<dbReference type="RefSeq" id="WP_092535922.1">
    <property type="nucleotide sequence ID" value="NZ_FNIM01000008.1"/>
</dbReference>
<dbReference type="Pfam" id="PF02558">
    <property type="entry name" value="ApbA"/>
    <property type="match status" value="1"/>
</dbReference>
<dbReference type="SUPFAM" id="SSF51735">
    <property type="entry name" value="NAD(P)-binding Rossmann-fold domains"/>
    <property type="match status" value="1"/>
</dbReference>
<evidence type="ECO:0000259" key="1">
    <source>
        <dbReference type="Pfam" id="PF02558"/>
    </source>
</evidence>
<name>A0A1H0CTV2_9ACTO</name>
<reference evidence="3" key="1">
    <citation type="submission" date="2016-10" db="EMBL/GenBank/DDBJ databases">
        <authorList>
            <person name="Varghese N."/>
            <person name="Submissions S."/>
        </authorList>
    </citation>
    <scope>NUCLEOTIDE SEQUENCE [LARGE SCALE GENOMIC DNA]</scope>
    <source>
        <strain evidence="3">DSM 27982</strain>
    </source>
</reference>
<gene>
    <name evidence="2" type="ORF">SAMN05216355_10823</name>
</gene>
<dbReference type="InterPro" id="IPR036291">
    <property type="entry name" value="NAD(P)-bd_dom_sf"/>
</dbReference>